<dbReference type="EMBL" id="JADWDJ010000010">
    <property type="protein sequence ID" value="KAG5274586.1"/>
    <property type="molecule type" value="Genomic_DNA"/>
</dbReference>
<dbReference type="Pfam" id="PF22581">
    <property type="entry name" value="CIMIP3"/>
    <property type="match status" value="1"/>
</dbReference>
<dbReference type="AlphaFoldDB" id="A0AAV6GP25"/>
<dbReference type="PANTHER" id="PTHR35444:SF1">
    <property type="entry name" value="RIKEN CDNA 1700001C19 GENE"/>
    <property type="match status" value="1"/>
</dbReference>
<sequence>MEMTPCREACKRSQTPVNPLKTIIPINASKNKVVDKQLNLLVFSWWQRQQDQVQLSPACSCDHNQESQTAAKEPQSTLTNIHTNSLIPFYSAVKPTCGYRFSRDTDHRRKTIGIPTSNPVMWKNNIPTSASAQQKSAPK</sequence>
<accession>A0AAV6GP25</accession>
<evidence type="ECO:0000313" key="3">
    <source>
        <dbReference type="Proteomes" id="UP000823561"/>
    </source>
</evidence>
<proteinExistence type="predicted"/>
<organism evidence="2 3">
    <name type="scientific">Alosa alosa</name>
    <name type="common">allis shad</name>
    <dbReference type="NCBI Taxonomy" id="278164"/>
    <lineage>
        <taxon>Eukaryota</taxon>
        <taxon>Metazoa</taxon>
        <taxon>Chordata</taxon>
        <taxon>Craniata</taxon>
        <taxon>Vertebrata</taxon>
        <taxon>Euteleostomi</taxon>
        <taxon>Actinopterygii</taxon>
        <taxon>Neopterygii</taxon>
        <taxon>Teleostei</taxon>
        <taxon>Clupei</taxon>
        <taxon>Clupeiformes</taxon>
        <taxon>Clupeoidei</taxon>
        <taxon>Clupeidae</taxon>
        <taxon>Alosa</taxon>
    </lineage>
</organism>
<evidence type="ECO:0000256" key="1">
    <source>
        <dbReference type="SAM" id="MobiDB-lite"/>
    </source>
</evidence>
<dbReference type="InterPro" id="IPR054446">
    <property type="entry name" value="CIMIP3-like"/>
</dbReference>
<protein>
    <submittedName>
        <fullName evidence="2">Uncharacterized protein</fullName>
    </submittedName>
</protein>
<gene>
    <name evidence="2" type="ORF">AALO_G00137930</name>
</gene>
<dbReference type="PANTHER" id="PTHR35444">
    <property type="entry name" value="RIKEN CDNA 1700001C19 GENE"/>
    <property type="match status" value="1"/>
</dbReference>
<dbReference type="Proteomes" id="UP000823561">
    <property type="component" value="Chromosome 10"/>
</dbReference>
<evidence type="ECO:0000313" key="2">
    <source>
        <dbReference type="EMBL" id="KAG5274586.1"/>
    </source>
</evidence>
<name>A0AAV6GP25_9TELE</name>
<feature type="compositionally biased region" description="Polar residues" evidence="1">
    <location>
        <begin position="114"/>
        <end position="139"/>
    </location>
</feature>
<keyword evidence="3" id="KW-1185">Reference proteome</keyword>
<comment type="caution">
    <text evidence="2">The sequence shown here is derived from an EMBL/GenBank/DDBJ whole genome shotgun (WGS) entry which is preliminary data.</text>
</comment>
<feature type="region of interest" description="Disordered" evidence="1">
    <location>
        <begin position="110"/>
        <end position="139"/>
    </location>
</feature>
<reference evidence="2" key="1">
    <citation type="submission" date="2020-10" db="EMBL/GenBank/DDBJ databases">
        <title>Chromosome-scale genome assembly of the Allis shad, Alosa alosa.</title>
        <authorList>
            <person name="Margot Z."/>
            <person name="Christophe K."/>
            <person name="Cabau C."/>
            <person name="Louis A."/>
            <person name="Berthelot C."/>
            <person name="Parey E."/>
            <person name="Roest Crollius H."/>
            <person name="Montfort J."/>
            <person name="Robinson-Rechavi M."/>
            <person name="Bucao C."/>
            <person name="Bouchez O."/>
            <person name="Gislard M."/>
            <person name="Lluch J."/>
            <person name="Milhes M."/>
            <person name="Lampietro C."/>
            <person name="Lopez Roques C."/>
            <person name="Donnadieu C."/>
            <person name="Braasch I."/>
            <person name="Desvignes T."/>
            <person name="Postlethwait J."/>
            <person name="Bobe J."/>
            <person name="Guiguen Y."/>
        </authorList>
    </citation>
    <scope>NUCLEOTIDE SEQUENCE</scope>
    <source>
        <strain evidence="2">M-15738</strain>
        <tissue evidence="2">Blood</tissue>
    </source>
</reference>